<sequence>MEYNETDFVQYALQQMEIPVLKRNGKYFELAGGFLLEVEDRNLYRLSIDQWVISPFDDIGTLCNFIKANLNVSYE</sequence>
<evidence type="ECO:0000313" key="2">
    <source>
        <dbReference type="Proteomes" id="UP000253141"/>
    </source>
</evidence>
<reference evidence="1 2" key="1">
    <citation type="submission" date="2018-07" db="EMBL/GenBank/DDBJ databases">
        <title>Genome analysis of Runella aurantiaca.</title>
        <authorList>
            <person name="Yang X."/>
        </authorList>
    </citation>
    <scope>NUCLEOTIDE SEQUENCE [LARGE SCALE GENOMIC DNA]</scope>
    <source>
        <strain evidence="1 2">YX9</strain>
    </source>
</reference>
<evidence type="ECO:0000313" key="1">
    <source>
        <dbReference type="EMBL" id="RDB06375.1"/>
    </source>
</evidence>
<dbReference type="EMBL" id="QPIW01000005">
    <property type="protein sequence ID" value="RDB06375.1"/>
    <property type="molecule type" value="Genomic_DNA"/>
</dbReference>
<dbReference type="OrthoDB" id="839590at2"/>
<comment type="caution">
    <text evidence="1">The sequence shown here is derived from an EMBL/GenBank/DDBJ whole genome shotgun (WGS) entry which is preliminary data.</text>
</comment>
<gene>
    <name evidence="1" type="ORF">DVG78_08935</name>
</gene>
<dbReference type="RefSeq" id="WP_114460748.1">
    <property type="nucleotide sequence ID" value="NZ_QPIW01000005.1"/>
</dbReference>
<dbReference type="Proteomes" id="UP000253141">
    <property type="component" value="Unassembled WGS sequence"/>
</dbReference>
<dbReference type="AlphaFoldDB" id="A0A369IDN4"/>
<accession>A0A369IDN4</accession>
<name>A0A369IDN4_9BACT</name>
<proteinExistence type="predicted"/>
<protein>
    <submittedName>
        <fullName evidence="1">Uncharacterized protein</fullName>
    </submittedName>
</protein>
<organism evidence="1 2">
    <name type="scientific">Runella aurantiaca</name>
    <dbReference type="NCBI Taxonomy" id="2282308"/>
    <lineage>
        <taxon>Bacteria</taxon>
        <taxon>Pseudomonadati</taxon>
        <taxon>Bacteroidota</taxon>
        <taxon>Cytophagia</taxon>
        <taxon>Cytophagales</taxon>
        <taxon>Spirosomataceae</taxon>
        <taxon>Runella</taxon>
    </lineage>
</organism>
<keyword evidence="2" id="KW-1185">Reference proteome</keyword>